<evidence type="ECO:0000259" key="8">
    <source>
        <dbReference type="Pfam" id="PF10590"/>
    </source>
</evidence>
<evidence type="ECO:0000256" key="3">
    <source>
        <dbReference type="ARBA" id="ARBA00022630"/>
    </source>
</evidence>
<dbReference type="RefSeq" id="WP_206721525.1">
    <property type="nucleotide sequence ID" value="NZ_CP071090.1"/>
</dbReference>
<dbReference type="HAMAP" id="MF_01629">
    <property type="entry name" value="PdxH"/>
    <property type="match status" value="1"/>
</dbReference>
<comment type="similarity">
    <text evidence="2">Belongs to the pyridoxamine 5'-phosphate oxidase family.</text>
</comment>
<dbReference type="PIRSF" id="PIRSF000190">
    <property type="entry name" value="Pyd_amn-ph_oxd"/>
    <property type="match status" value="1"/>
</dbReference>
<dbReference type="Gene3D" id="2.30.110.10">
    <property type="entry name" value="Electron Transport, Fmn-binding Protein, Chain A"/>
    <property type="match status" value="1"/>
</dbReference>
<gene>
    <name evidence="9" type="primary">pdxH</name>
    <name evidence="9" type="ORF">JY651_32300</name>
</gene>
<dbReference type="PANTHER" id="PTHR10851">
    <property type="entry name" value="PYRIDOXINE-5-PHOSPHATE OXIDASE"/>
    <property type="match status" value="1"/>
</dbReference>
<evidence type="ECO:0000313" key="9">
    <source>
        <dbReference type="EMBL" id="QSQ19944.1"/>
    </source>
</evidence>
<keyword evidence="3" id="KW-0285">Flavoprotein</keyword>
<organism evidence="9 10">
    <name type="scientific">Pyxidicoccus parkwayensis</name>
    <dbReference type="NCBI Taxonomy" id="2813578"/>
    <lineage>
        <taxon>Bacteria</taxon>
        <taxon>Pseudomonadati</taxon>
        <taxon>Myxococcota</taxon>
        <taxon>Myxococcia</taxon>
        <taxon>Myxococcales</taxon>
        <taxon>Cystobacterineae</taxon>
        <taxon>Myxococcaceae</taxon>
        <taxon>Pyxidicoccus</taxon>
    </lineage>
</organism>
<dbReference type="InterPro" id="IPR000659">
    <property type="entry name" value="Pyridox_Oxase"/>
</dbReference>
<reference evidence="9 10" key="1">
    <citation type="submission" date="2021-02" db="EMBL/GenBank/DDBJ databases">
        <title>De Novo genome assembly of isolated myxobacteria.</title>
        <authorList>
            <person name="Stevens D.C."/>
        </authorList>
    </citation>
    <scope>NUCLEOTIDE SEQUENCE [LARGE SCALE GENOMIC DNA]</scope>
    <source>
        <strain evidence="10">SCPEA02</strain>
    </source>
</reference>
<keyword evidence="5 9" id="KW-0560">Oxidoreductase</keyword>
<evidence type="ECO:0000256" key="1">
    <source>
        <dbReference type="ARBA" id="ARBA00001917"/>
    </source>
</evidence>
<dbReference type="SUPFAM" id="SSF50475">
    <property type="entry name" value="FMN-binding split barrel"/>
    <property type="match status" value="1"/>
</dbReference>
<accession>A0ABX7NNK2</accession>
<dbReference type="NCBIfam" id="NF004231">
    <property type="entry name" value="PRK05679.1"/>
    <property type="match status" value="1"/>
</dbReference>
<evidence type="ECO:0000256" key="6">
    <source>
        <dbReference type="NCBIfam" id="TIGR00558"/>
    </source>
</evidence>
<dbReference type="PANTHER" id="PTHR10851:SF0">
    <property type="entry name" value="PYRIDOXINE-5'-PHOSPHATE OXIDASE"/>
    <property type="match status" value="1"/>
</dbReference>
<dbReference type="InterPro" id="IPR011576">
    <property type="entry name" value="Pyridox_Oxase_N"/>
</dbReference>
<evidence type="ECO:0000313" key="10">
    <source>
        <dbReference type="Proteomes" id="UP000662747"/>
    </source>
</evidence>
<dbReference type="InterPro" id="IPR019576">
    <property type="entry name" value="Pyridoxamine_oxidase_dimer_C"/>
</dbReference>
<sequence>MQIPSDPIQRFAAVFERAKKAIPVDPNAMVVATVGDDGRPSARVVLLKDFDARGFVFFTNFQSRKGRELLAHPFAALCFHWAPLEEQVRIEGRVERVTDAEADAYFHSRPHGSQVGAWASLQSQPLPSRDVLDARVAEVETRHAGGEVPRPPHWSGFRVVPDRIEFWHARPSRLHDRHVYLREGDGWRTEMLYP</sequence>
<dbReference type="PROSITE" id="PS01064">
    <property type="entry name" value="PYRIDOX_OXIDASE"/>
    <property type="match status" value="1"/>
</dbReference>
<evidence type="ECO:0000256" key="4">
    <source>
        <dbReference type="ARBA" id="ARBA00022643"/>
    </source>
</evidence>
<name>A0ABX7NNK2_9BACT</name>
<feature type="domain" description="Pyridoxine 5'-phosphate oxidase dimerisation C-terminal" evidence="8">
    <location>
        <begin position="154"/>
        <end position="194"/>
    </location>
</feature>
<protein>
    <recommendedName>
        <fullName evidence="6">Pyridoxamine 5'-phosphate oxidase</fullName>
        <ecNumber evidence="6">1.4.3.5</ecNumber>
    </recommendedName>
</protein>
<dbReference type="Pfam" id="PF10590">
    <property type="entry name" value="PNP_phzG_C"/>
    <property type="match status" value="1"/>
</dbReference>
<dbReference type="EC" id="1.4.3.5" evidence="6"/>
<keyword evidence="10" id="KW-1185">Reference proteome</keyword>
<feature type="domain" description="Pyridoxamine 5'-phosphate oxidase N-terminal" evidence="7">
    <location>
        <begin position="20"/>
        <end position="141"/>
    </location>
</feature>
<comment type="cofactor">
    <cofactor evidence="1">
        <name>FMN</name>
        <dbReference type="ChEBI" id="CHEBI:58210"/>
    </cofactor>
</comment>
<evidence type="ECO:0000256" key="2">
    <source>
        <dbReference type="ARBA" id="ARBA00007301"/>
    </source>
</evidence>
<dbReference type="Proteomes" id="UP000662747">
    <property type="component" value="Chromosome"/>
</dbReference>
<keyword evidence="4" id="KW-0288">FMN</keyword>
<dbReference type="EMBL" id="CP071090">
    <property type="protein sequence ID" value="QSQ19944.1"/>
    <property type="molecule type" value="Genomic_DNA"/>
</dbReference>
<dbReference type="Pfam" id="PF01243">
    <property type="entry name" value="PNPOx_N"/>
    <property type="match status" value="1"/>
</dbReference>
<dbReference type="NCBIfam" id="TIGR00558">
    <property type="entry name" value="pdxH"/>
    <property type="match status" value="1"/>
</dbReference>
<evidence type="ECO:0000259" key="7">
    <source>
        <dbReference type="Pfam" id="PF01243"/>
    </source>
</evidence>
<proteinExistence type="inferred from homology"/>
<dbReference type="InterPro" id="IPR012349">
    <property type="entry name" value="Split_barrel_FMN-bd"/>
</dbReference>
<dbReference type="InterPro" id="IPR019740">
    <property type="entry name" value="Pyridox_Oxase_CS"/>
</dbReference>
<evidence type="ECO:0000256" key="5">
    <source>
        <dbReference type="ARBA" id="ARBA00023002"/>
    </source>
</evidence>
<dbReference type="GO" id="GO:0004733">
    <property type="term" value="F:pyridoxamine phosphate oxidase activity"/>
    <property type="evidence" value="ECO:0007669"/>
    <property type="project" value="UniProtKB-EC"/>
</dbReference>